<reference evidence="2" key="1">
    <citation type="journal article" date="2020" name="Stud. Mycol.">
        <title>101 Dothideomycetes genomes: a test case for predicting lifestyles and emergence of pathogens.</title>
        <authorList>
            <person name="Haridas S."/>
            <person name="Albert R."/>
            <person name="Binder M."/>
            <person name="Bloem J."/>
            <person name="Labutti K."/>
            <person name="Salamov A."/>
            <person name="Andreopoulos B."/>
            <person name="Baker S."/>
            <person name="Barry K."/>
            <person name="Bills G."/>
            <person name="Bluhm B."/>
            <person name="Cannon C."/>
            <person name="Castanera R."/>
            <person name="Culley D."/>
            <person name="Daum C."/>
            <person name="Ezra D."/>
            <person name="Gonzalez J."/>
            <person name="Henrissat B."/>
            <person name="Kuo A."/>
            <person name="Liang C."/>
            <person name="Lipzen A."/>
            <person name="Lutzoni F."/>
            <person name="Magnuson J."/>
            <person name="Mondo S."/>
            <person name="Nolan M."/>
            <person name="Ohm R."/>
            <person name="Pangilinan J."/>
            <person name="Park H.-J."/>
            <person name="Ramirez L."/>
            <person name="Alfaro M."/>
            <person name="Sun H."/>
            <person name="Tritt A."/>
            <person name="Yoshinaga Y."/>
            <person name="Zwiers L.-H."/>
            <person name="Turgeon B."/>
            <person name="Goodwin S."/>
            <person name="Spatafora J."/>
            <person name="Crous P."/>
            <person name="Grigoriev I."/>
        </authorList>
    </citation>
    <scope>NUCLEOTIDE SEQUENCE</scope>
    <source>
        <strain evidence="2">CBS 123094</strain>
    </source>
</reference>
<evidence type="ECO:0000313" key="3">
    <source>
        <dbReference type="Proteomes" id="UP000799779"/>
    </source>
</evidence>
<name>A0A6A5WC09_9PLEO</name>
<dbReference type="EMBL" id="ML977599">
    <property type="protein sequence ID" value="KAF1998977.1"/>
    <property type="molecule type" value="Genomic_DNA"/>
</dbReference>
<keyword evidence="1" id="KW-1133">Transmembrane helix</keyword>
<accession>A0A6A5WC09</accession>
<evidence type="ECO:0000313" key="2">
    <source>
        <dbReference type="EMBL" id="KAF1998977.1"/>
    </source>
</evidence>
<protein>
    <submittedName>
        <fullName evidence="2">Uncharacterized protein</fullName>
    </submittedName>
</protein>
<proteinExistence type="predicted"/>
<dbReference type="Proteomes" id="UP000799779">
    <property type="component" value="Unassembled WGS sequence"/>
</dbReference>
<evidence type="ECO:0000256" key="1">
    <source>
        <dbReference type="SAM" id="Phobius"/>
    </source>
</evidence>
<keyword evidence="1" id="KW-0812">Transmembrane</keyword>
<dbReference type="AlphaFoldDB" id="A0A6A5WC09"/>
<sequence length="92" mass="11018">MFQSALDFEVLKPPEGVQNLYPLCWLLLQFGLESLGMLASFYELVRFYKGHKMMRWDRSTFILGWVISLYPQRVCPYFSHHDLRMALVKRWA</sequence>
<gene>
    <name evidence="2" type="ORF">P154DRAFT_523602</name>
</gene>
<keyword evidence="1" id="KW-0472">Membrane</keyword>
<organism evidence="2 3">
    <name type="scientific">Amniculicola lignicola CBS 123094</name>
    <dbReference type="NCBI Taxonomy" id="1392246"/>
    <lineage>
        <taxon>Eukaryota</taxon>
        <taxon>Fungi</taxon>
        <taxon>Dikarya</taxon>
        <taxon>Ascomycota</taxon>
        <taxon>Pezizomycotina</taxon>
        <taxon>Dothideomycetes</taxon>
        <taxon>Pleosporomycetidae</taxon>
        <taxon>Pleosporales</taxon>
        <taxon>Amniculicolaceae</taxon>
        <taxon>Amniculicola</taxon>
    </lineage>
</organism>
<feature type="transmembrane region" description="Helical" evidence="1">
    <location>
        <begin position="20"/>
        <end position="45"/>
    </location>
</feature>
<keyword evidence="3" id="KW-1185">Reference proteome</keyword>